<proteinExistence type="predicted"/>
<dbReference type="EMBL" id="FQNC01000087">
    <property type="protein sequence ID" value="SGZ27109.1"/>
    <property type="molecule type" value="Genomic_DNA"/>
</dbReference>
<evidence type="ECO:0000256" key="1">
    <source>
        <dbReference type="SAM" id="SignalP"/>
    </source>
</evidence>
<keyword evidence="3" id="KW-1185">Reference proteome</keyword>
<evidence type="ECO:0000313" key="3">
    <source>
        <dbReference type="Proteomes" id="UP000249464"/>
    </source>
</evidence>
<name>A0A2X0PFY3_9BASI</name>
<feature type="chain" id="PRO_5015839995" evidence="1">
    <location>
        <begin position="34"/>
        <end position="225"/>
    </location>
</feature>
<gene>
    <name evidence="2" type="primary">BQ5605_C025g10057</name>
    <name evidence="2" type="ORF">BQ5605_C025G10057</name>
</gene>
<reference evidence="2 3" key="1">
    <citation type="submission" date="2016-11" db="EMBL/GenBank/DDBJ databases">
        <authorList>
            <person name="Jaros S."/>
            <person name="Januszkiewicz K."/>
            <person name="Wedrychowicz H."/>
        </authorList>
    </citation>
    <scope>NUCLEOTIDE SEQUENCE [LARGE SCALE GENOMIC DNA]</scope>
</reference>
<sequence length="225" mass="23554">MSPFLGLVLPPLVCLSHLSSLPFWAGSVRLTQAAGPAARSPEPTGSALLYLLLKQLLVAGSLPSTGCGSVRLSTPAGPVVATDVLLVPSLPCNLLSVRRLDRLGFSISFGSGCAKISNSSGTVVATAQAVVNDLYALDVAPSPCMPNALLATPHRVPLLTLHRRFAHLPIAQLKNVVQNGLVTGVDWVYSEEEVRSFNCNACLASKAHALPFARGRAAWAEAARV</sequence>
<evidence type="ECO:0000313" key="2">
    <source>
        <dbReference type="EMBL" id="SGZ27109.1"/>
    </source>
</evidence>
<feature type="signal peptide" evidence="1">
    <location>
        <begin position="1"/>
        <end position="33"/>
    </location>
</feature>
<dbReference type="Proteomes" id="UP000249464">
    <property type="component" value="Unassembled WGS sequence"/>
</dbReference>
<keyword evidence="1" id="KW-0732">Signal</keyword>
<dbReference type="AlphaFoldDB" id="A0A2X0PFY3"/>
<accession>A0A2X0PFY3</accession>
<organism evidence="2 3">
    <name type="scientific">Microbotryum silenes-dioicae</name>
    <dbReference type="NCBI Taxonomy" id="796604"/>
    <lineage>
        <taxon>Eukaryota</taxon>
        <taxon>Fungi</taxon>
        <taxon>Dikarya</taxon>
        <taxon>Basidiomycota</taxon>
        <taxon>Pucciniomycotina</taxon>
        <taxon>Microbotryomycetes</taxon>
        <taxon>Microbotryales</taxon>
        <taxon>Microbotryaceae</taxon>
        <taxon>Microbotryum</taxon>
    </lineage>
</organism>
<protein>
    <submittedName>
        <fullName evidence="2">BQ5605_C025g10057 protein</fullName>
    </submittedName>
</protein>